<gene>
    <name evidence="3" type="ORF">RCA23_c30400</name>
</gene>
<evidence type="ECO:0000256" key="1">
    <source>
        <dbReference type="SAM" id="MobiDB-lite"/>
    </source>
</evidence>
<dbReference type="InterPro" id="IPR036063">
    <property type="entry name" value="Smr_dom_sf"/>
</dbReference>
<proteinExistence type="predicted"/>
<dbReference type="InterPro" id="IPR002625">
    <property type="entry name" value="Smr_dom"/>
</dbReference>
<accession>A0AAN0VJQ4</accession>
<dbReference type="Pfam" id="PF01713">
    <property type="entry name" value="Smr"/>
    <property type="match status" value="1"/>
</dbReference>
<dbReference type="PANTHER" id="PTHR35562:SF2">
    <property type="entry name" value="DNA ENDONUCLEASE SMRA-RELATED"/>
    <property type="match status" value="1"/>
</dbReference>
<dbReference type="Gene3D" id="3.30.1370.110">
    <property type="match status" value="1"/>
</dbReference>
<name>A0AAN0VJQ4_9RHOB</name>
<keyword evidence="4" id="KW-1185">Reference proteome</keyword>
<dbReference type="RefSeq" id="WP_044051068.1">
    <property type="nucleotide sequence ID" value="NZ_CP003984.1"/>
</dbReference>
<dbReference type="KEGG" id="ptp:RCA23_c30400"/>
<evidence type="ECO:0000259" key="2">
    <source>
        <dbReference type="PROSITE" id="PS50828"/>
    </source>
</evidence>
<dbReference type="EMBL" id="CP003984">
    <property type="protein sequence ID" value="AII88540.1"/>
    <property type="molecule type" value="Genomic_DNA"/>
</dbReference>
<organism evidence="3 4">
    <name type="scientific">Planktomarina temperata RCA23</name>
    <dbReference type="NCBI Taxonomy" id="666509"/>
    <lineage>
        <taxon>Bacteria</taxon>
        <taxon>Pseudomonadati</taxon>
        <taxon>Pseudomonadota</taxon>
        <taxon>Alphaproteobacteria</taxon>
        <taxon>Rhodobacterales</taxon>
        <taxon>Paracoccaceae</taxon>
        <taxon>Planktomarina</taxon>
    </lineage>
</organism>
<protein>
    <recommendedName>
        <fullName evidence="2">Smr domain-containing protein</fullName>
    </recommendedName>
</protein>
<feature type="domain" description="Smr" evidence="2">
    <location>
        <begin position="99"/>
        <end position="189"/>
    </location>
</feature>
<dbReference type="PROSITE" id="PS50828">
    <property type="entry name" value="SMR"/>
    <property type="match status" value="1"/>
</dbReference>
<evidence type="ECO:0000313" key="4">
    <source>
        <dbReference type="Proteomes" id="UP000028680"/>
    </source>
</evidence>
<dbReference type="Proteomes" id="UP000028680">
    <property type="component" value="Chromosome"/>
</dbReference>
<dbReference type="PANTHER" id="PTHR35562">
    <property type="entry name" value="DNA ENDONUCLEASE SMRA-RELATED"/>
    <property type="match status" value="1"/>
</dbReference>
<feature type="region of interest" description="Disordered" evidence="1">
    <location>
        <begin position="17"/>
        <end position="42"/>
    </location>
</feature>
<dbReference type="SUPFAM" id="SSF160443">
    <property type="entry name" value="SMR domain-like"/>
    <property type="match status" value="1"/>
</dbReference>
<reference evidence="3 4" key="1">
    <citation type="journal article" date="2014" name="ISME J.">
        <title>Adaptation of an abundant Roseobacter RCA organism to pelagic systems revealed by genomic and transcriptomic analyses.</title>
        <authorList>
            <person name="Voget S."/>
            <person name="Wemheuer B."/>
            <person name="Brinkhoff T."/>
            <person name="Vollmers J."/>
            <person name="Dietrich S."/>
            <person name="Giebel H.A."/>
            <person name="Beardsley C."/>
            <person name="Sardemann C."/>
            <person name="Bakenhus I."/>
            <person name="Billerbeck S."/>
            <person name="Daniel R."/>
            <person name="Simon M."/>
        </authorList>
    </citation>
    <scope>NUCLEOTIDE SEQUENCE [LARGE SCALE GENOMIC DNA]</scope>
    <source>
        <strain evidence="3 4">RCA23</strain>
    </source>
</reference>
<dbReference type="AlphaFoldDB" id="A0AAN0VJQ4"/>
<sequence>MARKLRPEERELWKKVADTATPLAPPTKMEMPRALSVPKAEIKRPASVQPDLKAFKIGMKSRSIPPASRAQAAAKPAPVMDAKSFGKLTRGKLRPEGRIDLHGMTMAQAHPALQDFILGSAQLQRRLVLVITGKGKFKPDHGPIPERHGVLRHTVPIWLRQSPVSLVILEVTQAHQRHGGEGALYVYLRRGR</sequence>
<evidence type="ECO:0000313" key="3">
    <source>
        <dbReference type="EMBL" id="AII88540.1"/>
    </source>
</evidence>